<dbReference type="GO" id="GO:0008168">
    <property type="term" value="F:methyltransferase activity"/>
    <property type="evidence" value="ECO:0007669"/>
    <property type="project" value="UniProtKB-KW"/>
</dbReference>
<comment type="subcellular location">
    <subcellularLocation>
        <location evidence="7">Cytoplasm</location>
    </subcellularLocation>
</comment>
<evidence type="ECO:0000256" key="4">
    <source>
        <dbReference type="ARBA" id="ARBA00022679"/>
    </source>
</evidence>
<comment type="caution">
    <text evidence="8">The sequence shown here is derived from an EMBL/GenBank/DDBJ whole genome shotgun (WGS) entry which is preliminary data.</text>
</comment>
<dbReference type="HAMAP" id="MF_00658">
    <property type="entry name" value="23SrRNA_methyltr_H"/>
    <property type="match status" value="1"/>
</dbReference>
<feature type="binding site" evidence="7">
    <location>
        <begin position="127"/>
        <end position="132"/>
    </location>
    <ligand>
        <name>S-adenosyl-L-methionine</name>
        <dbReference type="ChEBI" id="CHEBI:59789"/>
    </ligand>
</feature>
<dbReference type="RefSeq" id="WP_186841948.1">
    <property type="nucleotide sequence ID" value="NZ_WJBC01000007.1"/>
</dbReference>
<dbReference type="PANTHER" id="PTHR33603:SF1">
    <property type="entry name" value="RIBOSOMAL RNA LARGE SUBUNIT METHYLTRANSFERASE H"/>
    <property type="match status" value="1"/>
</dbReference>
<dbReference type="Gene3D" id="3.40.1280.10">
    <property type="match status" value="1"/>
</dbReference>
<keyword evidence="5 7" id="KW-0949">S-adenosyl-L-methionine</keyword>
<comment type="function">
    <text evidence="7">Specifically methylates the pseudouridine at position 1915 (m3Psi1915) in 23S rRNA.</text>
</comment>
<keyword evidence="9" id="KW-1185">Reference proteome</keyword>
<proteinExistence type="inferred from homology"/>
<dbReference type="GO" id="GO:0032259">
    <property type="term" value="P:methylation"/>
    <property type="evidence" value="ECO:0007669"/>
    <property type="project" value="UniProtKB-KW"/>
</dbReference>
<evidence type="ECO:0000256" key="1">
    <source>
        <dbReference type="ARBA" id="ARBA00022490"/>
    </source>
</evidence>
<dbReference type="PIRSF" id="PIRSF004505">
    <property type="entry name" value="MT_bac"/>
    <property type="match status" value="1"/>
</dbReference>
<dbReference type="Proteomes" id="UP000603234">
    <property type="component" value="Unassembled WGS sequence"/>
</dbReference>
<evidence type="ECO:0000256" key="7">
    <source>
        <dbReference type="HAMAP-Rule" id="MF_00658"/>
    </source>
</evidence>
<keyword evidence="3 7" id="KW-0489">Methyltransferase</keyword>
<keyword evidence="4 7" id="KW-0808">Transferase</keyword>
<evidence type="ECO:0000256" key="5">
    <source>
        <dbReference type="ARBA" id="ARBA00022691"/>
    </source>
</evidence>
<dbReference type="SUPFAM" id="SSF75217">
    <property type="entry name" value="alpha/beta knot"/>
    <property type="match status" value="1"/>
</dbReference>
<reference evidence="8 9" key="1">
    <citation type="journal article" date="2020" name="mSystems">
        <title>Defining Genomic and Predicted Metabolic Features of the Acetobacterium Genus.</title>
        <authorList>
            <person name="Ross D.E."/>
            <person name="Marshall C.W."/>
            <person name="Gulliver D."/>
            <person name="May H.D."/>
            <person name="Norman R.S."/>
        </authorList>
    </citation>
    <scope>NUCLEOTIDE SEQUENCE [LARGE SCALE GENOMIC DNA]</scope>
    <source>
        <strain evidence="8 9">DSM 8238</strain>
    </source>
</reference>
<organism evidence="8 9">
    <name type="scientific">Acetobacterium fimetarium</name>
    <dbReference type="NCBI Taxonomy" id="52691"/>
    <lineage>
        <taxon>Bacteria</taxon>
        <taxon>Bacillati</taxon>
        <taxon>Bacillota</taxon>
        <taxon>Clostridia</taxon>
        <taxon>Eubacteriales</taxon>
        <taxon>Eubacteriaceae</taxon>
        <taxon>Acetobacterium</taxon>
    </lineage>
</organism>
<dbReference type="InterPro" id="IPR029026">
    <property type="entry name" value="tRNA_m1G_MTases_N"/>
</dbReference>
<dbReference type="InterPro" id="IPR003742">
    <property type="entry name" value="RlmH-like"/>
</dbReference>
<comment type="catalytic activity">
    <reaction evidence="7">
        <text>pseudouridine(1915) in 23S rRNA + S-adenosyl-L-methionine = N(3)-methylpseudouridine(1915) in 23S rRNA + S-adenosyl-L-homocysteine + H(+)</text>
        <dbReference type="Rhea" id="RHEA:42752"/>
        <dbReference type="Rhea" id="RHEA-COMP:10221"/>
        <dbReference type="Rhea" id="RHEA-COMP:10222"/>
        <dbReference type="ChEBI" id="CHEBI:15378"/>
        <dbReference type="ChEBI" id="CHEBI:57856"/>
        <dbReference type="ChEBI" id="CHEBI:59789"/>
        <dbReference type="ChEBI" id="CHEBI:65314"/>
        <dbReference type="ChEBI" id="CHEBI:74486"/>
        <dbReference type="EC" id="2.1.1.177"/>
    </reaction>
</comment>
<protein>
    <recommendedName>
        <fullName evidence="7">Ribosomal RNA large subunit methyltransferase H</fullName>
        <ecNumber evidence="7">2.1.1.177</ecNumber>
    </recommendedName>
    <alternativeName>
        <fullName evidence="7">23S rRNA (pseudouridine1915-N3)-methyltransferase</fullName>
    </alternativeName>
    <alternativeName>
        <fullName evidence="7">23S rRNA m3Psi1915 methyltransferase</fullName>
    </alternativeName>
    <alternativeName>
        <fullName evidence="7">rRNA (pseudouridine-N3-)-methyltransferase RlmH</fullName>
    </alternativeName>
</protein>
<dbReference type="EMBL" id="WJBC01000007">
    <property type="protein sequence ID" value="MBC3804059.1"/>
    <property type="molecule type" value="Genomic_DNA"/>
</dbReference>
<comment type="subunit">
    <text evidence="7">Homodimer.</text>
</comment>
<evidence type="ECO:0000313" key="9">
    <source>
        <dbReference type="Proteomes" id="UP000603234"/>
    </source>
</evidence>
<dbReference type="NCBIfam" id="TIGR00246">
    <property type="entry name" value="tRNA_RlmH_YbeA"/>
    <property type="match status" value="1"/>
</dbReference>
<dbReference type="InterPro" id="IPR029028">
    <property type="entry name" value="Alpha/beta_knot_MTases"/>
</dbReference>
<keyword evidence="1 7" id="KW-0963">Cytoplasm</keyword>
<dbReference type="CDD" id="cd18081">
    <property type="entry name" value="RlmH-like"/>
    <property type="match status" value="1"/>
</dbReference>
<feature type="binding site" evidence="7">
    <location>
        <position position="76"/>
    </location>
    <ligand>
        <name>S-adenosyl-L-methionine</name>
        <dbReference type="ChEBI" id="CHEBI:59789"/>
    </ligand>
</feature>
<dbReference type="PANTHER" id="PTHR33603">
    <property type="entry name" value="METHYLTRANSFERASE"/>
    <property type="match status" value="1"/>
</dbReference>
<gene>
    <name evidence="7 8" type="primary">rlmH</name>
    <name evidence="8" type="ORF">GH808_06365</name>
</gene>
<feature type="binding site" evidence="7">
    <location>
        <position position="108"/>
    </location>
    <ligand>
        <name>S-adenosyl-L-methionine</name>
        <dbReference type="ChEBI" id="CHEBI:59789"/>
    </ligand>
</feature>
<sequence>MNIRIISVGKIKEKYLEAAINEYSKRLSAYCRLEIIAVKDEKIPEKSSEAQLNKALELEGKRILPYIREDDILITLEIRGKQMDSVSFAKKIENYGIQGKSQFTFVIGGSIGLSPDITSRSNWQLSFSEMTFPHQLFRVLLLEQIYRAFKIIRGETYHK</sequence>
<dbReference type="NCBIfam" id="NF000985">
    <property type="entry name" value="PRK00103.1-3"/>
    <property type="match status" value="1"/>
</dbReference>
<evidence type="ECO:0000313" key="8">
    <source>
        <dbReference type="EMBL" id="MBC3804059.1"/>
    </source>
</evidence>
<dbReference type="EC" id="2.1.1.177" evidence="7"/>
<dbReference type="Pfam" id="PF02590">
    <property type="entry name" value="SPOUT_MTase"/>
    <property type="match status" value="1"/>
</dbReference>
<name>A0ABR6WV17_9FIRM</name>
<evidence type="ECO:0000256" key="2">
    <source>
        <dbReference type="ARBA" id="ARBA00022552"/>
    </source>
</evidence>
<evidence type="ECO:0000256" key="3">
    <source>
        <dbReference type="ARBA" id="ARBA00022603"/>
    </source>
</evidence>
<keyword evidence="2 7" id="KW-0698">rRNA processing</keyword>
<comment type="similarity">
    <text evidence="6 7">Belongs to the RNA methyltransferase RlmH family.</text>
</comment>
<accession>A0ABR6WV17</accession>
<evidence type="ECO:0000256" key="6">
    <source>
        <dbReference type="ARBA" id="ARBA00038303"/>
    </source>
</evidence>